<evidence type="ECO:0000313" key="3">
    <source>
        <dbReference type="Proteomes" id="UP000261187"/>
    </source>
</evidence>
<keyword evidence="1" id="KW-0472">Membrane</keyword>
<keyword evidence="1" id="KW-1133">Transmembrane helix</keyword>
<dbReference type="Proteomes" id="UP000261187">
    <property type="component" value="Unassembled WGS sequence"/>
</dbReference>
<dbReference type="EMBL" id="QSSA01000030">
    <property type="protein sequence ID" value="RGL57050.1"/>
    <property type="molecule type" value="Genomic_DNA"/>
</dbReference>
<dbReference type="AlphaFoldDB" id="A0AA92SWZ1"/>
<keyword evidence="1" id="KW-0812">Transmembrane</keyword>
<reference evidence="2 3" key="1">
    <citation type="submission" date="2018-08" db="EMBL/GenBank/DDBJ databases">
        <title>A genome reference for cultivated species of the human gut microbiota.</title>
        <authorList>
            <person name="Zou Y."/>
            <person name="Xue W."/>
            <person name="Luo G."/>
        </authorList>
    </citation>
    <scope>NUCLEOTIDE SEQUENCE [LARGE SCALE GENOMIC DNA]</scope>
    <source>
        <strain evidence="2 3">TF06-40</strain>
    </source>
</reference>
<protein>
    <submittedName>
        <fullName evidence="2">Uncharacterized protein</fullName>
    </submittedName>
</protein>
<organism evidence="2 3">
    <name type="scientific">Segatella copri</name>
    <dbReference type="NCBI Taxonomy" id="165179"/>
    <lineage>
        <taxon>Bacteria</taxon>
        <taxon>Pseudomonadati</taxon>
        <taxon>Bacteroidota</taxon>
        <taxon>Bacteroidia</taxon>
        <taxon>Bacteroidales</taxon>
        <taxon>Prevotellaceae</taxon>
        <taxon>Segatella</taxon>
    </lineage>
</organism>
<proteinExistence type="predicted"/>
<feature type="transmembrane region" description="Helical" evidence="1">
    <location>
        <begin position="34"/>
        <end position="54"/>
    </location>
</feature>
<name>A0AA92SWZ1_9BACT</name>
<evidence type="ECO:0000256" key="1">
    <source>
        <dbReference type="SAM" id="Phobius"/>
    </source>
</evidence>
<comment type="caution">
    <text evidence="2">The sequence shown here is derived from an EMBL/GenBank/DDBJ whole genome shotgun (WGS) entry which is preliminary data.</text>
</comment>
<gene>
    <name evidence="2" type="ORF">DXC61_12330</name>
</gene>
<evidence type="ECO:0000313" key="2">
    <source>
        <dbReference type="EMBL" id="RGL57050.1"/>
    </source>
</evidence>
<accession>A0AA92SWZ1</accession>
<sequence>MIINLIVMFGDVFLFEFMENRFNFTRLVVKEKFMITWIIEEIVVPLLLVVLLLLNMVKKVGMILSIQ</sequence>